<name>A0ACC0DDD9_9PEZI</name>
<reference evidence="1 2" key="1">
    <citation type="journal article" date="2022" name="New Phytol.">
        <title>Ecological generalism drives hyperdiversity of secondary metabolite gene clusters in xylarialean endophytes.</title>
        <authorList>
            <person name="Franco M.E.E."/>
            <person name="Wisecaver J.H."/>
            <person name="Arnold A.E."/>
            <person name="Ju Y.M."/>
            <person name="Slot J.C."/>
            <person name="Ahrendt S."/>
            <person name="Moore L.P."/>
            <person name="Eastman K.E."/>
            <person name="Scott K."/>
            <person name="Konkel Z."/>
            <person name="Mondo S.J."/>
            <person name="Kuo A."/>
            <person name="Hayes R.D."/>
            <person name="Haridas S."/>
            <person name="Andreopoulos B."/>
            <person name="Riley R."/>
            <person name="LaButti K."/>
            <person name="Pangilinan J."/>
            <person name="Lipzen A."/>
            <person name="Amirebrahimi M."/>
            <person name="Yan J."/>
            <person name="Adam C."/>
            <person name="Keymanesh K."/>
            <person name="Ng V."/>
            <person name="Louie K."/>
            <person name="Northen T."/>
            <person name="Drula E."/>
            <person name="Henrissat B."/>
            <person name="Hsieh H.M."/>
            <person name="Youens-Clark K."/>
            <person name="Lutzoni F."/>
            <person name="Miadlikowska J."/>
            <person name="Eastwood D.C."/>
            <person name="Hamelin R.C."/>
            <person name="Grigoriev I.V."/>
            <person name="U'Ren J.M."/>
        </authorList>
    </citation>
    <scope>NUCLEOTIDE SEQUENCE [LARGE SCALE GENOMIC DNA]</scope>
    <source>
        <strain evidence="1 2">ER1909</strain>
    </source>
</reference>
<organism evidence="1 2">
    <name type="scientific">Hypoxylon rubiginosum</name>
    <dbReference type="NCBI Taxonomy" id="110542"/>
    <lineage>
        <taxon>Eukaryota</taxon>
        <taxon>Fungi</taxon>
        <taxon>Dikarya</taxon>
        <taxon>Ascomycota</taxon>
        <taxon>Pezizomycotina</taxon>
        <taxon>Sordariomycetes</taxon>
        <taxon>Xylariomycetidae</taxon>
        <taxon>Xylariales</taxon>
        <taxon>Hypoxylaceae</taxon>
        <taxon>Hypoxylon</taxon>
    </lineage>
</organism>
<dbReference type="EMBL" id="MU394290">
    <property type="protein sequence ID" value="KAI6090515.1"/>
    <property type="molecule type" value="Genomic_DNA"/>
</dbReference>
<protein>
    <submittedName>
        <fullName evidence="1">S-adenosyl-L-methionine-dependent methyltransferase</fullName>
    </submittedName>
</protein>
<keyword evidence="1" id="KW-0489">Methyltransferase</keyword>
<evidence type="ECO:0000313" key="1">
    <source>
        <dbReference type="EMBL" id="KAI6090515.1"/>
    </source>
</evidence>
<gene>
    <name evidence="1" type="ORF">F4821DRAFT_228424</name>
</gene>
<evidence type="ECO:0000313" key="2">
    <source>
        <dbReference type="Proteomes" id="UP001497680"/>
    </source>
</evidence>
<comment type="caution">
    <text evidence="1">The sequence shown here is derived from an EMBL/GenBank/DDBJ whole genome shotgun (WGS) entry which is preliminary data.</text>
</comment>
<keyword evidence="1" id="KW-0808">Transferase</keyword>
<accession>A0ACC0DDD9</accession>
<sequence>MSHSAQITKLRSIVSLITKASETLIAEWENNPATAKAPDGVQLPSHSSFDAQRTLLAAAGSIEELVSDPAIRLLSLSSQYFESRALHIAAEHRIADVLHGHEDVGVNVDDIARKIGIEGQKLSRVLRCLTSQHVFRETATDTFANNTISEALVGNEDLRAYIMLFALDIYSASDYLPVALTDSKFGASYKVEETAFNLAVGTDMPRWSWLETPVPASQVKRVNSLGYRHNQYIEARPNENGSAGNKAGDMVQRPELEIFGRAMVGGGKVFGAAHVFDYPWGDLGDATVVDIGGGIGGFPLQLSELYPKLKFVVQDRAANVAHGEPFWAERNPTALASGKVRLMTHDFFQENPVKDAEVYWLRYILHDWSDDYCVQILSQIRKAMGQKSRILIADQVMNTTLGCEELDAAPEPLLANYGTYVRYSHQRDLAMMSIINGIERTPQQLKKLLEMAGLKIRKIWECRSQVGIVEAVKI</sequence>
<proteinExistence type="predicted"/>
<keyword evidence="2" id="KW-1185">Reference proteome</keyword>
<dbReference type="Proteomes" id="UP001497680">
    <property type="component" value="Unassembled WGS sequence"/>
</dbReference>